<dbReference type="RefSeq" id="WP_036182550.1">
    <property type="nucleotide sequence ID" value="NZ_JMQN01000007.1"/>
</dbReference>
<dbReference type="eggNOG" id="COG1638">
    <property type="taxonomic scope" value="Bacteria"/>
</dbReference>
<dbReference type="EMBL" id="JMQN01000007">
    <property type="protein sequence ID" value="KEA65685.1"/>
    <property type="molecule type" value="Genomic_DNA"/>
</dbReference>
<dbReference type="PATRIC" id="fig|1232683.4.peg.203"/>
<dbReference type="PROSITE" id="PS51257">
    <property type="entry name" value="PROKAR_LIPOPROTEIN"/>
    <property type="match status" value="1"/>
</dbReference>
<keyword evidence="1 2" id="KW-0732">Signal</keyword>
<dbReference type="Proteomes" id="UP000028252">
    <property type="component" value="Unassembled WGS sequence"/>
</dbReference>
<evidence type="ECO:0000256" key="2">
    <source>
        <dbReference type="SAM" id="SignalP"/>
    </source>
</evidence>
<reference evidence="3 4" key="1">
    <citation type="submission" date="2014-04" db="EMBL/GenBank/DDBJ databases">
        <title>Marinobacterium kochiensis sp. nov., isolated from sediment sample collected from Kochi backwaters in Kerala, India.</title>
        <authorList>
            <person name="Singh A."/>
            <person name="Pinnaka A.K."/>
        </authorList>
    </citation>
    <scope>NUCLEOTIDE SEQUENCE [LARGE SCALE GENOMIC DNA]</scope>
    <source>
        <strain evidence="3 4">AK27</strain>
    </source>
</reference>
<organism evidence="3 4">
    <name type="scientific">Marinobacterium lacunae</name>
    <dbReference type="NCBI Taxonomy" id="1232683"/>
    <lineage>
        <taxon>Bacteria</taxon>
        <taxon>Pseudomonadati</taxon>
        <taxon>Pseudomonadota</taxon>
        <taxon>Gammaproteobacteria</taxon>
        <taxon>Oceanospirillales</taxon>
        <taxon>Oceanospirillaceae</taxon>
        <taxon>Marinobacterium</taxon>
    </lineage>
</organism>
<dbReference type="NCBIfam" id="NF037995">
    <property type="entry name" value="TRAP_S1"/>
    <property type="match status" value="1"/>
</dbReference>
<protein>
    <submittedName>
        <fullName evidence="3">Putative gluconate TRAP family transporter, DctP subunit</fullName>
    </submittedName>
</protein>
<name>A0A081G4I0_9GAMM</name>
<evidence type="ECO:0000313" key="3">
    <source>
        <dbReference type="EMBL" id="KEA65685.1"/>
    </source>
</evidence>
<feature type="signal peptide" evidence="2">
    <location>
        <begin position="1"/>
        <end position="27"/>
    </location>
</feature>
<evidence type="ECO:0000256" key="1">
    <source>
        <dbReference type="ARBA" id="ARBA00022729"/>
    </source>
</evidence>
<keyword evidence="4" id="KW-1185">Reference proteome</keyword>
<dbReference type="Gene3D" id="3.40.190.170">
    <property type="entry name" value="Bacterial extracellular solute-binding protein, family 7"/>
    <property type="match status" value="1"/>
</dbReference>
<dbReference type="GO" id="GO:0055085">
    <property type="term" value="P:transmembrane transport"/>
    <property type="evidence" value="ECO:0007669"/>
    <property type="project" value="InterPro"/>
</dbReference>
<comment type="caution">
    <text evidence="3">The sequence shown here is derived from an EMBL/GenBank/DDBJ whole genome shotgun (WGS) entry which is preliminary data.</text>
</comment>
<dbReference type="Pfam" id="PF03480">
    <property type="entry name" value="DctP"/>
    <property type="match status" value="1"/>
</dbReference>
<sequence length="343" mass="37545">MTVRRFLNTSLALTTACALTLSATAEARTLKVQTSFNASHISLNLLNEKWVPKLKEMTNGSIDLMLLPVKSVVPHRDTPEAVAMGILDGDLTATSYFSGIDPAFALMGDLTAGYTDPAQIQEFCMQGGGKEMLQKLFDKYQPGIHVIGCSSEKSEAFVSKVPINGVGDLTGLKIRTPEGLAADVFKRAGASPVSLPGSEVYTALEKNVIDAADSSAYANNDASGMHKVAKYPLYPGIHSIPFMQFTISDLTWNKLSDSEKTALNQWFTAAYDDLRQYMDAKDKELVARDRAAGKLTIIDWPQAERDKFRKIAQQSWEAFANASPLAKEVYEAHIRFMSSKGML</sequence>
<evidence type="ECO:0000313" key="4">
    <source>
        <dbReference type="Proteomes" id="UP000028252"/>
    </source>
</evidence>
<accession>A0A081G4I0</accession>
<dbReference type="InterPro" id="IPR018389">
    <property type="entry name" value="DctP_fam"/>
</dbReference>
<dbReference type="InterPro" id="IPR038404">
    <property type="entry name" value="TRAP_DctP_sf"/>
</dbReference>
<dbReference type="PANTHER" id="PTHR33376">
    <property type="match status" value="1"/>
</dbReference>
<proteinExistence type="predicted"/>
<dbReference type="PANTHER" id="PTHR33376:SF5">
    <property type="entry name" value="EXTRACYTOPLASMIC SOLUTE RECEPTOR PROTEIN"/>
    <property type="match status" value="1"/>
</dbReference>
<dbReference type="OrthoDB" id="9769667at2"/>
<dbReference type="STRING" id="1232683.ADIMK_0207"/>
<dbReference type="AlphaFoldDB" id="A0A081G4I0"/>
<dbReference type="CDD" id="cd13604">
    <property type="entry name" value="PBP2_TRAP_ketoacid_lactate_like"/>
    <property type="match status" value="1"/>
</dbReference>
<feature type="chain" id="PRO_5001757535" evidence="2">
    <location>
        <begin position="28"/>
        <end position="343"/>
    </location>
</feature>
<gene>
    <name evidence="3" type="ORF">ADIMK_0207</name>
</gene>